<keyword evidence="4" id="KW-0808">Transferase</keyword>
<sequence>MKKKITILLPAYNEEASIGLLKEKMLEVARDNSGYDWEFLIVNDGSKDNTLELIKQLHREDDRFSYIDLSRNYGKEIAMMAGFDYATGDAVIIMDSDMQHPISSIPEMIKYWEDGYQDVYAERKSSKETWFKRKSSQLYYKILQNTTRIPIQRNTGDFRLLDRVCINALREMRECQRNTKGMYCWIGFRKKGIKYEQLERLNGTTKWKLSSLMNLAVDGLTAYTTSPLRIASILGIIASLIGFIYLVYILVNTMLFGDPVAGYPTLMVTILFLGGVQLLSLGIIGEYLGRVFNESKHRPPYFVNTYNDKQVISNPGK</sequence>
<evidence type="ECO:0000259" key="10">
    <source>
        <dbReference type="Pfam" id="PF00535"/>
    </source>
</evidence>
<dbReference type="Pfam" id="PF00535">
    <property type="entry name" value="Glycos_transf_2"/>
    <property type="match status" value="1"/>
</dbReference>
<name>A0A921E9N8_9BACT</name>
<dbReference type="InterPro" id="IPR029044">
    <property type="entry name" value="Nucleotide-diphossugar_trans"/>
</dbReference>
<comment type="similarity">
    <text evidence="8">Belongs to the glycosyltransferase 2 family. GtrB subfamily.</text>
</comment>
<keyword evidence="6 9" id="KW-1133">Transmembrane helix</keyword>
<feature type="transmembrane region" description="Helical" evidence="9">
    <location>
        <begin position="263"/>
        <end position="288"/>
    </location>
</feature>
<feature type="transmembrane region" description="Helical" evidence="9">
    <location>
        <begin position="230"/>
        <end position="251"/>
    </location>
</feature>
<evidence type="ECO:0000256" key="5">
    <source>
        <dbReference type="ARBA" id="ARBA00022692"/>
    </source>
</evidence>
<gene>
    <name evidence="11" type="ORF">K8V47_08630</name>
</gene>
<feature type="domain" description="Glycosyltransferase 2-like" evidence="10">
    <location>
        <begin position="6"/>
        <end position="164"/>
    </location>
</feature>
<accession>A0A921E9N8</accession>
<evidence type="ECO:0000256" key="7">
    <source>
        <dbReference type="ARBA" id="ARBA00023136"/>
    </source>
</evidence>
<organism evidence="11 12">
    <name type="scientific">Candidatus Amulumruptor caecigallinarius</name>
    <dbReference type="NCBI Taxonomy" id="2109911"/>
    <lineage>
        <taxon>Bacteria</taxon>
        <taxon>Pseudomonadati</taxon>
        <taxon>Bacteroidota</taxon>
        <taxon>Bacteroidia</taxon>
        <taxon>Bacteroidales</taxon>
        <taxon>Muribaculaceae</taxon>
        <taxon>Candidatus Amulumruptor</taxon>
    </lineage>
</organism>
<dbReference type="GO" id="GO:0005886">
    <property type="term" value="C:plasma membrane"/>
    <property type="evidence" value="ECO:0007669"/>
    <property type="project" value="UniProtKB-SubCell"/>
</dbReference>
<reference evidence="11" key="1">
    <citation type="journal article" date="2021" name="PeerJ">
        <title>Extensive microbial diversity within the chicken gut microbiome revealed by metagenomics and culture.</title>
        <authorList>
            <person name="Gilroy R."/>
            <person name="Ravi A."/>
            <person name="Getino M."/>
            <person name="Pursley I."/>
            <person name="Horton D.L."/>
            <person name="Alikhan N.F."/>
            <person name="Baker D."/>
            <person name="Gharbi K."/>
            <person name="Hall N."/>
            <person name="Watson M."/>
            <person name="Adriaenssens E.M."/>
            <person name="Foster-Nyarko E."/>
            <person name="Jarju S."/>
            <person name="Secka A."/>
            <person name="Antonio M."/>
            <person name="Oren A."/>
            <person name="Chaudhuri R.R."/>
            <person name="La Ragione R."/>
            <person name="Hildebrand F."/>
            <person name="Pallen M.J."/>
        </authorList>
    </citation>
    <scope>NUCLEOTIDE SEQUENCE</scope>
    <source>
        <strain evidence="11">4100</strain>
    </source>
</reference>
<keyword evidence="2" id="KW-1003">Cell membrane</keyword>
<proteinExistence type="inferred from homology"/>
<keyword evidence="3" id="KW-0328">Glycosyltransferase</keyword>
<dbReference type="PANTHER" id="PTHR48090:SF8">
    <property type="entry name" value="GLYCOSYLTRANSFERASE CSBB-RELATED"/>
    <property type="match status" value="1"/>
</dbReference>
<evidence type="ECO:0000313" key="11">
    <source>
        <dbReference type="EMBL" id="HJE39804.1"/>
    </source>
</evidence>
<evidence type="ECO:0000256" key="3">
    <source>
        <dbReference type="ARBA" id="ARBA00022676"/>
    </source>
</evidence>
<evidence type="ECO:0000256" key="9">
    <source>
        <dbReference type="SAM" id="Phobius"/>
    </source>
</evidence>
<dbReference type="GO" id="GO:0016757">
    <property type="term" value="F:glycosyltransferase activity"/>
    <property type="evidence" value="ECO:0007669"/>
    <property type="project" value="UniProtKB-KW"/>
</dbReference>
<reference evidence="11" key="2">
    <citation type="submission" date="2021-09" db="EMBL/GenBank/DDBJ databases">
        <authorList>
            <person name="Gilroy R."/>
        </authorList>
    </citation>
    <scope>NUCLEOTIDE SEQUENCE</scope>
    <source>
        <strain evidence="11">4100</strain>
    </source>
</reference>
<comment type="caution">
    <text evidence="11">The sequence shown here is derived from an EMBL/GenBank/DDBJ whole genome shotgun (WGS) entry which is preliminary data.</text>
</comment>
<dbReference type="Gene3D" id="3.90.550.10">
    <property type="entry name" value="Spore Coat Polysaccharide Biosynthesis Protein SpsA, Chain A"/>
    <property type="match status" value="1"/>
</dbReference>
<dbReference type="CDD" id="cd04187">
    <property type="entry name" value="DPM1_like_bac"/>
    <property type="match status" value="1"/>
</dbReference>
<evidence type="ECO:0000313" key="12">
    <source>
        <dbReference type="Proteomes" id="UP000711407"/>
    </source>
</evidence>
<dbReference type="Proteomes" id="UP000711407">
    <property type="component" value="Unassembled WGS sequence"/>
</dbReference>
<dbReference type="AlphaFoldDB" id="A0A921E9N8"/>
<evidence type="ECO:0000256" key="2">
    <source>
        <dbReference type="ARBA" id="ARBA00022475"/>
    </source>
</evidence>
<evidence type="ECO:0000256" key="4">
    <source>
        <dbReference type="ARBA" id="ARBA00022679"/>
    </source>
</evidence>
<keyword evidence="7 9" id="KW-0472">Membrane</keyword>
<protein>
    <submittedName>
        <fullName evidence="11">Glycosyltransferase family 2 protein</fullName>
    </submittedName>
</protein>
<comment type="subcellular location">
    <subcellularLocation>
        <location evidence="1">Cell membrane</location>
        <topology evidence="1">Multi-pass membrane protein</topology>
    </subcellularLocation>
</comment>
<dbReference type="EMBL" id="DYXT01000046">
    <property type="protein sequence ID" value="HJE39804.1"/>
    <property type="molecule type" value="Genomic_DNA"/>
</dbReference>
<dbReference type="InterPro" id="IPR050256">
    <property type="entry name" value="Glycosyltransferase_2"/>
</dbReference>
<dbReference type="FunFam" id="3.90.550.10:FF:000079">
    <property type="entry name" value="Probable glycosyl transferase"/>
    <property type="match status" value="1"/>
</dbReference>
<dbReference type="InterPro" id="IPR001173">
    <property type="entry name" value="Glyco_trans_2-like"/>
</dbReference>
<evidence type="ECO:0000256" key="6">
    <source>
        <dbReference type="ARBA" id="ARBA00022989"/>
    </source>
</evidence>
<keyword evidence="5 9" id="KW-0812">Transmembrane</keyword>
<dbReference type="PANTHER" id="PTHR48090">
    <property type="entry name" value="UNDECAPRENYL-PHOSPHATE 4-DEOXY-4-FORMAMIDO-L-ARABINOSE TRANSFERASE-RELATED"/>
    <property type="match status" value="1"/>
</dbReference>
<evidence type="ECO:0000256" key="1">
    <source>
        <dbReference type="ARBA" id="ARBA00004651"/>
    </source>
</evidence>
<evidence type="ECO:0000256" key="8">
    <source>
        <dbReference type="ARBA" id="ARBA00038152"/>
    </source>
</evidence>
<dbReference type="SUPFAM" id="SSF53448">
    <property type="entry name" value="Nucleotide-diphospho-sugar transferases"/>
    <property type="match status" value="1"/>
</dbReference>